<dbReference type="InterPro" id="IPR033112">
    <property type="entry name" value="PLA2_Asp_AS"/>
</dbReference>
<evidence type="ECO:0000256" key="5">
    <source>
        <dbReference type="ARBA" id="ARBA00022729"/>
    </source>
</evidence>
<comment type="subcellular location">
    <subcellularLocation>
        <location evidence="1 17">Secreted</location>
    </subcellularLocation>
</comment>
<dbReference type="InterPro" id="IPR036444">
    <property type="entry name" value="PLipase_A2_dom_sf"/>
</dbReference>
<feature type="active site" evidence="13">
    <location>
        <position position="223"/>
    </location>
</feature>
<evidence type="ECO:0000256" key="11">
    <source>
        <dbReference type="ARBA" id="ARBA00048699"/>
    </source>
</evidence>
<dbReference type="InterPro" id="IPR016090">
    <property type="entry name" value="PLA2-like_dom"/>
</dbReference>
<comment type="catalytic activity">
    <reaction evidence="9">
        <text>N-hexadecanoyl-1,2-di-(9Z-octadecenoyl)-sn-glycero-3-phosphoethanolamine + H2O = N-hexadecanoyl-1-(9Z-octadecenoyl)-sn-glycero-3-phosphoethanolamine + (9Z)-octadecenoate + H(+)</text>
        <dbReference type="Rhea" id="RHEA:45424"/>
        <dbReference type="ChEBI" id="CHEBI:15377"/>
        <dbReference type="ChEBI" id="CHEBI:15378"/>
        <dbReference type="ChEBI" id="CHEBI:30823"/>
        <dbReference type="ChEBI" id="CHEBI:78097"/>
        <dbReference type="ChEBI" id="CHEBI:85217"/>
    </reaction>
    <physiologicalReaction direction="left-to-right" evidence="9">
        <dbReference type="Rhea" id="RHEA:45425"/>
    </physiologicalReaction>
</comment>
<evidence type="ECO:0000256" key="1">
    <source>
        <dbReference type="ARBA" id="ARBA00004613"/>
    </source>
</evidence>
<evidence type="ECO:0000256" key="14">
    <source>
        <dbReference type="PIRSR" id="PIRSR601211-2"/>
    </source>
</evidence>
<dbReference type="PANTHER" id="PTHR11716">
    <property type="entry name" value="PHOSPHOLIPASE A2 FAMILY MEMBER"/>
    <property type="match status" value="1"/>
</dbReference>
<keyword evidence="3 17" id="KW-0964">Secreted</keyword>
<dbReference type="FunFam" id="1.20.90.10:FF:000008">
    <property type="entry name" value="Phospholipase A(2)"/>
    <property type="match status" value="1"/>
</dbReference>
<evidence type="ECO:0000256" key="9">
    <source>
        <dbReference type="ARBA" id="ARBA00048221"/>
    </source>
</evidence>
<evidence type="ECO:0000256" key="2">
    <source>
        <dbReference type="ARBA" id="ARBA00007056"/>
    </source>
</evidence>
<evidence type="ECO:0000256" key="10">
    <source>
        <dbReference type="ARBA" id="ARBA00048227"/>
    </source>
</evidence>
<name>A0A5J5MI32_MUNRE</name>
<comment type="catalytic activity">
    <reaction evidence="11">
        <text>1-hexadecanoyl-2-(9Z-octadecenoyl)-sn-glycero-3-phosphocholine + H2O = 1-hexadecanoyl-sn-glycero-3-phosphocholine + (9Z)-octadecenoate + H(+)</text>
        <dbReference type="Rhea" id="RHEA:38779"/>
        <dbReference type="ChEBI" id="CHEBI:15377"/>
        <dbReference type="ChEBI" id="CHEBI:15378"/>
        <dbReference type="ChEBI" id="CHEBI:30823"/>
        <dbReference type="ChEBI" id="CHEBI:72998"/>
        <dbReference type="ChEBI" id="CHEBI:73001"/>
    </reaction>
    <physiologicalReaction direction="left-to-right" evidence="11">
        <dbReference type="Rhea" id="RHEA:38780"/>
    </physiologicalReaction>
</comment>
<dbReference type="SUPFAM" id="SSF48619">
    <property type="entry name" value="Phospholipase A2, PLA2"/>
    <property type="match status" value="1"/>
</dbReference>
<sequence>MWEEGQERASRKCQLTWVKEHRSGGGSELVPASAHVTGRPPVPLNQRPVCTTHPGGHGPVVLVSKAPRLQQSPGTFPLRQRTSAGRALENRGRCGRGTSDRLSPSGMKVFGVLVVFATCLMAPTHSSFWQFQRMVKHITGRSAFFSYYGYGCYCGLGGKGTPVDNTDRCCLAHDCCYERVKRLGCQPVLNGYQFHVANGTVVCECALGPGVSCLCGLRACECDTQSAYCFKENLPTYEKNFKQFSSRPHCGKHKLQC</sequence>
<organism evidence="19 20">
    <name type="scientific">Muntiacus reevesi</name>
    <name type="common">Reeves' muntjac</name>
    <name type="synonym">Cervus reevesi</name>
    <dbReference type="NCBI Taxonomy" id="9886"/>
    <lineage>
        <taxon>Eukaryota</taxon>
        <taxon>Metazoa</taxon>
        <taxon>Chordata</taxon>
        <taxon>Craniata</taxon>
        <taxon>Vertebrata</taxon>
        <taxon>Euteleostomi</taxon>
        <taxon>Mammalia</taxon>
        <taxon>Eutheria</taxon>
        <taxon>Laurasiatheria</taxon>
        <taxon>Artiodactyla</taxon>
        <taxon>Ruminantia</taxon>
        <taxon>Pecora</taxon>
        <taxon>Cervidae</taxon>
        <taxon>Muntiacinae</taxon>
        <taxon>Muntiacus</taxon>
    </lineage>
</organism>
<dbReference type="PROSITE" id="PS00118">
    <property type="entry name" value="PA2_HIS"/>
    <property type="match status" value="1"/>
</dbReference>
<evidence type="ECO:0000313" key="19">
    <source>
        <dbReference type="EMBL" id="KAB0380035.1"/>
    </source>
</evidence>
<comment type="catalytic activity">
    <reaction evidence="10">
        <text>1,2-dihexadecanoyl-sn-glycero-3-phosphocholine + H2O = 1-hexadecanoyl-sn-glycero-3-phosphocholine + hexadecanoate + H(+)</text>
        <dbReference type="Rhea" id="RHEA:41223"/>
        <dbReference type="ChEBI" id="CHEBI:7896"/>
        <dbReference type="ChEBI" id="CHEBI:15377"/>
        <dbReference type="ChEBI" id="CHEBI:15378"/>
        <dbReference type="ChEBI" id="CHEBI:72998"/>
        <dbReference type="ChEBI" id="CHEBI:72999"/>
    </reaction>
    <physiologicalReaction direction="left-to-right" evidence="10">
        <dbReference type="Rhea" id="RHEA:41224"/>
    </physiologicalReaction>
</comment>
<feature type="disulfide bond" evidence="15">
    <location>
        <begin position="203"/>
        <end position="220"/>
    </location>
</feature>
<dbReference type="PANTHER" id="PTHR11716:SF5">
    <property type="entry name" value="INACTIVE GROUP IIC SECRETORY PHOSPHOLIPASE A2-RELATED"/>
    <property type="match status" value="1"/>
</dbReference>
<feature type="binding site" evidence="14">
    <location>
        <position position="174"/>
    </location>
    <ligand>
        <name>Ca(2+)</name>
        <dbReference type="ChEBI" id="CHEBI:29108"/>
    </ligand>
</feature>
<dbReference type="GO" id="GO:0005576">
    <property type="term" value="C:extracellular region"/>
    <property type="evidence" value="ECO:0007669"/>
    <property type="project" value="UniProtKB-SubCell"/>
</dbReference>
<dbReference type="InterPro" id="IPR001211">
    <property type="entry name" value="PLA2"/>
</dbReference>
<dbReference type="AlphaFoldDB" id="A0A5J5MI32"/>
<keyword evidence="5" id="KW-0732">Signal</keyword>
<dbReference type="PROSITE" id="PS00119">
    <property type="entry name" value="PA2_ASP"/>
    <property type="match status" value="1"/>
</dbReference>
<keyword evidence="6 14" id="KW-0106">Calcium</keyword>
<feature type="binding site" evidence="14">
    <location>
        <position position="157"/>
    </location>
    <ligand>
        <name>Ca(2+)</name>
        <dbReference type="ChEBI" id="CHEBI:29108"/>
    </ligand>
</feature>
<evidence type="ECO:0000256" key="7">
    <source>
        <dbReference type="ARBA" id="ARBA00023157"/>
    </source>
</evidence>
<evidence type="ECO:0000256" key="13">
    <source>
        <dbReference type="PIRSR" id="PIRSR601211-1"/>
    </source>
</evidence>
<dbReference type="GO" id="GO:0006644">
    <property type="term" value="P:phospholipid metabolic process"/>
    <property type="evidence" value="ECO:0007669"/>
    <property type="project" value="InterPro"/>
</dbReference>
<dbReference type="Pfam" id="PF00068">
    <property type="entry name" value="Phospholip_A2_1"/>
    <property type="match status" value="1"/>
</dbReference>
<evidence type="ECO:0000256" key="16">
    <source>
        <dbReference type="RuleBase" id="RU003654"/>
    </source>
</evidence>
<evidence type="ECO:0000313" key="20">
    <source>
        <dbReference type="Proteomes" id="UP000326062"/>
    </source>
</evidence>
<proteinExistence type="inferred from homology"/>
<reference evidence="19 20" key="1">
    <citation type="submission" date="2019-06" db="EMBL/GenBank/DDBJ databases">
        <title>Discovery of a novel chromosome fission-fusion reversal in muntjac.</title>
        <authorList>
            <person name="Mudd A.B."/>
            <person name="Bredeson J.V."/>
            <person name="Baum R."/>
            <person name="Hockemeyer D."/>
            <person name="Rokhsar D.S."/>
        </authorList>
    </citation>
    <scope>NUCLEOTIDE SEQUENCE [LARGE SCALE GENOMIC DNA]</scope>
    <source>
        <strain evidence="19">UCam_UCB_Mr</strain>
        <tissue evidence="19">Fibroblast cell line</tissue>
    </source>
</reference>
<dbReference type="GO" id="GO:0005509">
    <property type="term" value="F:calcium ion binding"/>
    <property type="evidence" value="ECO:0007669"/>
    <property type="project" value="InterPro"/>
</dbReference>
<gene>
    <name evidence="19" type="ORF">FD755_007819</name>
</gene>
<evidence type="ECO:0000256" key="3">
    <source>
        <dbReference type="ARBA" id="ARBA00022525"/>
    </source>
</evidence>
<evidence type="ECO:0000259" key="18">
    <source>
        <dbReference type="SMART" id="SM00085"/>
    </source>
</evidence>
<dbReference type="EMBL" id="VCEB01000003">
    <property type="protein sequence ID" value="KAB0380035.1"/>
    <property type="molecule type" value="Genomic_DNA"/>
</dbReference>
<dbReference type="SMART" id="SM00085">
    <property type="entry name" value="PA2c"/>
    <property type="match status" value="1"/>
</dbReference>
<dbReference type="GO" id="GO:0005543">
    <property type="term" value="F:phospholipid binding"/>
    <property type="evidence" value="ECO:0007669"/>
    <property type="project" value="TreeGrafter"/>
</dbReference>
<dbReference type="InterPro" id="IPR033113">
    <property type="entry name" value="PLA2_histidine"/>
</dbReference>
<evidence type="ECO:0000256" key="15">
    <source>
        <dbReference type="PIRSR" id="PIRSR601211-3"/>
    </source>
</evidence>
<comment type="catalytic activity">
    <reaction evidence="8">
        <text>1-hexadecanoyl-2-(9Z-octadecenoyl)-sn-glycero-3-phospho-(1'-sn-glycerol) + H2O = 1-hexadecanoyl-sn-glycero-3-phospho-(1'-sn-glycerol) + (9Z)-octadecenoate + H(+)</text>
        <dbReference type="Rhea" id="RHEA:40919"/>
        <dbReference type="ChEBI" id="CHEBI:15377"/>
        <dbReference type="ChEBI" id="CHEBI:15378"/>
        <dbReference type="ChEBI" id="CHEBI:30823"/>
        <dbReference type="ChEBI" id="CHEBI:72841"/>
        <dbReference type="ChEBI" id="CHEBI:75158"/>
    </reaction>
    <physiologicalReaction direction="left-to-right" evidence="8">
        <dbReference type="Rhea" id="RHEA:40920"/>
    </physiologicalReaction>
</comment>
<comment type="similarity">
    <text evidence="2 16">Belongs to the phospholipase A2 family.</text>
</comment>
<feature type="active site" evidence="13">
    <location>
        <position position="173"/>
    </location>
</feature>
<dbReference type="GO" id="GO:0006633">
    <property type="term" value="P:fatty acid biosynthetic process"/>
    <property type="evidence" value="ECO:0007669"/>
    <property type="project" value="TreeGrafter"/>
</dbReference>
<dbReference type="EC" id="3.1.1.4" evidence="17"/>
<keyword evidence="17" id="KW-0378">Hydrolase</keyword>
<feature type="binding site" evidence="14">
    <location>
        <position position="153"/>
    </location>
    <ligand>
        <name>Ca(2+)</name>
        <dbReference type="ChEBI" id="CHEBI:29108"/>
    </ligand>
</feature>
<dbReference type="GO" id="GO:0050482">
    <property type="term" value="P:arachidonate secretion"/>
    <property type="evidence" value="ECO:0007669"/>
    <property type="project" value="InterPro"/>
</dbReference>
<accession>A0A5J5MI32</accession>
<dbReference type="Gene3D" id="1.20.90.10">
    <property type="entry name" value="Phospholipase A2 domain"/>
    <property type="match status" value="1"/>
</dbReference>
<dbReference type="GO" id="GO:0005102">
    <property type="term" value="F:signaling receptor binding"/>
    <property type="evidence" value="ECO:0007669"/>
    <property type="project" value="TreeGrafter"/>
</dbReference>
<dbReference type="Proteomes" id="UP000326062">
    <property type="component" value="Chromosome 3"/>
</dbReference>
<keyword evidence="20" id="KW-1185">Reference proteome</keyword>
<protein>
    <recommendedName>
        <fullName evidence="17">Phospholipase A2</fullName>
        <ecNumber evidence="17">3.1.1.4</ecNumber>
    </recommendedName>
</protein>
<feature type="disulfide bond" evidence="15">
    <location>
        <begin position="176"/>
        <end position="222"/>
    </location>
</feature>
<evidence type="ECO:0000256" key="6">
    <source>
        <dbReference type="ARBA" id="ARBA00022837"/>
    </source>
</evidence>
<feature type="binding site" evidence="14">
    <location>
        <position position="155"/>
    </location>
    <ligand>
        <name>Ca(2+)</name>
        <dbReference type="ChEBI" id="CHEBI:29108"/>
    </ligand>
</feature>
<feature type="disulfide bond" evidence="15">
    <location>
        <begin position="175"/>
        <end position="257"/>
    </location>
</feature>
<dbReference type="GO" id="GO:0047498">
    <property type="term" value="F:calcium-dependent phospholipase A2 activity"/>
    <property type="evidence" value="ECO:0007669"/>
    <property type="project" value="TreeGrafter"/>
</dbReference>
<evidence type="ECO:0000256" key="4">
    <source>
        <dbReference type="ARBA" id="ARBA00022723"/>
    </source>
</evidence>
<comment type="catalytic activity">
    <reaction evidence="12">
        <text>1-hexadecanoyl-2-(9Z,12Z-octadecadienoyl)-sn-glycero-3-phosphoethanolamine + H2O = 1-hexadecanoyl-sn-glycero-3-phosphoethanolamine + (9Z,12Z)-octadecadienoate + H(+)</text>
        <dbReference type="Rhea" id="RHEA:40815"/>
        <dbReference type="ChEBI" id="CHEBI:15377"/>
        <dbReference type="ChEBI" id="CHEBI:15378"/>
        <dbReference type="ChEBI" id="CHEBI:30245"/>
        <dbReference type="ChEBI" id="CHEBI:73004"/>
        <dbReference type="ChEBI" id="CHEBI:73008"/>
    </reaction>
    <physiologicalReaction direction="left-to-right" evidence="12">
        <dbReference type="Rhea" id="RHEA:40816"/>
    </physiologicalReaction>
</comment>
<dbReference type="GO" id="GO:0016042">
    <property type="term" value="P:lipid catabolic process"/>
    <property type="evidence" value="ECO:0007669"/>
    <property type="project" value="InterPro"/>
</dbReference>
<feature type="disulfide bond" evidence="15">
    <location>
        <begin position="169"/>
        <end position="229"/>
    </location>
</feature>
<feature type="disulfide bond" evidence="15">
    <location>
        <begin position="154"/>
        <end position="170"/>
    </location>
</feature>
<dbReference type="PRINTS" id="PR00389">
    <property type="entry name" value="PHPHLIPASEA2"/>
</dbReference>
<evidence type="ECO:0000256" key="17">
    <source>
        <dbReference type="RuleBase" id="RU361236"/>
    </source>
</evidence>
<feature type="disulfide bond" evidence="15">
    <location>
        <begin position="152"/>
        <end position="250"/>
    </location>
</feature>
<comment type="catalytic activity">
    <reaction evidence="17">
        <text>a 1,2-diacyl-sn-glycero-3-phosphocholine + H2O = a 1-acyl-sn-glycero-3-phosphocholine + a fatty acid + H(+)</text>
        <dbReference type="Rhea" id="RHEA:15801"/>
        <dbReference type="ChEBI" id="CHEBI:15377"/>
        <dbReference type="ChEBI" id="CHEBI:15378"/>
        <dbReference type="ChEBI" id="CHEBI:28868"/>
        <dbReference type="ChEBI" id="CHEBI:57643"/>
        <dbReference type="ChEBI" id="CHEBI:58168"/>
        <dbReference type="EC" id="3.1.1.4"/>
    </reaction>
</comment>
<dbReference type="CDD" id="cd00125">
    <property type="entry name" value="PLA2c"/>
    <property type="match status" value="1"/>
</dbReference>
<keyword evidence="7 15" id="KW-1015">Disulfide bond</keyword>
<comment type="cofactor">
    <cofactor evidence="14">
        <name>Ca(2+)</name>
        <dbReference type="ChEBI" id="CHEBI:29108"/>
    </cofactor>
    <text evidence="14">Binds 1 Ca(2+) ion per subunit.</text>
</comment>
<keyword evidence="4 14" id="KW-0479">Metal-binding</keyword>
<feature type="domain" description="Phospholipase A2-like central" evidence="18">
    <location>
        <begin position="127"/>
        <end position="251"/>
    </location>
</feature>
<evidence type="ECO:0000256" key="8">
    <source>
        <dbReference type="ARBA" id="ARBA00048015"/>
    </source>
</evidence>
<dbReference type="GO" id="GO:0048146">
    <property type="term" value="P:positive regulation of fibroblast proliferation"/>
    <property type="evidence" value="ECO:0007669"/>
    <property type="project" value="TreeGrafter"/>
</dbReference>
<feature type="disulfide bond" evidence="15">
    <location>
        <begin position="185"/>
        <end position="215"/>
    </location>
</feature>
<comment type="caution">
    <text evidence="19">The sequence shown here is derived from an EMBL/GenBank/DDBJ whole genome shotgun (WGS) entry which is preliminary data.</text>
</comment>
<evidence type="ECO:0000256" key="12">
    <source>
        <dbReference type="ARBA" id="ARBA00049039"/>
    </source>
</evidence>
<keyword evidence="17" id="KW-0443">Lipid metabolism</keyword>